<evidence type="ECO:0000313" key="2">
    <source>
        <dbReference type="Proteomes" id="UP000245370"/>
    </source>
</evidence>
<proteinExistence type="predicted"/>
<name>A0A2U2X354_9FLAO</name>
<reference evidence="1 2" key="1">
    <citation type="submission" date="2018-05" db="EMBL/GenBank/DDBJ databases">
        <title>Brumimicrobium oceani sp. nov., isolated from coastal sediment.</title>
        <authorList>
            <person name="Kou Y."/>
        </authorList>
    </citation>
    <scope>NUCLEOTIDE SEQUENCE [LARGE SCALE GENOMIC DNA]</scope>
    <source>
        <strain evidence="1 2">C305</strain>
    </source>
</reference>
<dbReference type="AlphaFoldDB" id="A0A2U2X354"/>
<organism evidence="1 2">
    <name type="scientific">Brumimicrobium oceani</name>
    <dbReference type="NCBI Taxonomy" id="2100725"/>
    <lineage>
        <taxon>Bacteria</taxon>
        <taxon>Pseudomonadati</taxon>
        <taxon>Bacteroidota</taxon>
        <taxon>Flavobacteriia</taxon>
        <taxon>Flavobacteriales</taxon>
        <taxon>Crocinitomicaceae</taxon>
        <taxon>Brumimicrobium</taxon>
    </lineage>
</organism>
<dbReference type="EMBL" id="QFRJ01000014">
    <property type="protein sequence ID" value="PWH82215.1"/>
    <property type="molecule type" value="Genomic_DNA"/>
</dbReference>
<protein>
    <submittedName>
        <fullName evidence="1">Uncharacterized protein</fullName>
    </submittedName>
</protein>
<keyword evidence="2" id="KW-1185">Reference proteome</keyword>
<sequence length="105" mass="11912">MNDKYFINVKLSDYEKEFFKINNSTDHAFGNQYDNRCTTNKLCCAANRKKLIIQSAVHYGRNAGGCWENPGGGSLAAKGDNIRVWTLDNALTKRFTLVETDEQGW</sequence>
<dbReference type="Proteomes" id="UP000245370">
    <property type="component" value="Unassembled WGS sequence"/>
</dbReference>
<accession>A0A2U2X354</accession>
<gene>
    <name evidence="1" type="ORF">DIT68_14005</name>
</gene>
<dbReference type="RefSeq" id="WP_109360444.1">
    <property type="nucleotide sequence ID" value="NZ_QFRJ01000014.1"/>
</dbReference>
<comment type="caution">
    <text evidence="1">The sequence shown here is derived from an EMBL/GenBank/DDBJ whole genome shotgun (WGS) entry which is preliminary data.</text>
</comment>
<reference evidence="1 2" key="2">
    <citation type="submission" date="2018-05" db="EMBL/GenBank/DDBJ databases">
        <authorList>
            <person name="Lanie J.A."/>
            <person name="Ng W.-L."/>
            <person name="Kazmierczak K.M."/>
            <person name="Andrzejewski T.M."/>
            <person name="Davidsen T.M."/>
            <person name="Wayne K.J."/>
            <person name="Tettelin H."/>
            <person name="Glass J.I."/>
            <person name="Rusch D."/>
            <person name="Podicherti R."/>
            <person name="Tsui H.-C.T."/>
            <person name="Winkler M.E."/>
        </authorList>
    </citation>
    <scope>NUCLEOTIDE SEQUENCE [LARGE SCALE GENOMIC DNA]</scope>
    <source>
        <strain evidence="1 2">C305</strain>
    </source>
</reference>
<evidence type="ECO:0000313" key="1">
    <source>
        <dbReference type="EMBL" id="PWH82215.1"/>
    </source>
</evidence>